<dbReference type="OrthoDB" id="7058586at2"/>
<proteinExistence type="predicted"/>
<dbReference type="EMBL" id="WXEX01000004">
    <property type="protein sequence ID" value="MZP42637.1"/>
    <property type="molecule type" value="Genomic_DNA"/>
</dbReference>
<organism evidence="1 2">
    <name type="scientific">Heliomicrobium gestii</name>
    <name type="common">Heliobacterium gestii</name>
    <dbReference type="NCBI Taxonomy" id="2699"/>
    <lineage>
        <taxon>Bacteria</taxon>
        <taxon>Bacillati</taxon>
        <taxon>Bacillota</taxon>
        <taxon>Clostridia</taxon>
        <taxon>Eubacteriales</taxon>
        <taxon>Heliobacteriaceae</taxon>
        <taxon>Heliomicrobium</taxon>
    </lineage>
</organism>
<accession>A0A845L7F2</accession>
<reference evidence="1 2" key="1">
    <citation type="submission" date="2020-01" db="EMBL/GenBank/DDBJ databases">
        <title>Whole genome sequence of Heliobacterium gestii DSM 11169.</title>
        <authorList>
            <person name="Kyndt J.A."/>
            <person name="Meyer T.E."/>
        </authorList>
    </citation>
    <scope>NUCLEOTIDE SEQUENCE [LARGE SCALE GENOMIC DNA]</scope>
    <source>
        <strain evidence="1 2">DSM 11169</strain>
    </source>
</reference>
<keyword evidence="2" id="KW-1185">Reference proteome</keyword>
<dbReference type="AlphaFoldDB" id="A0A845L7F2"/>
<gene>
    <name evidence="1" type="ORF">GTO89_06245</name>
</gene>
<dbReference type="InterPro" id="IPR021295">
    <property type="entry name" value="DUF2867"/>
</dbReference>
<sequence length="183" mass="20226">MGAITVTQIPLPQNSLVIGSLCPIHYGDAYRMALPKHFTGGVDELTELIFSPAANPSWAARLARLRNGIVRFFGLKTMGPSSRPSEGAGPSQPAPRRRLFPVIERTGRELLLGLDDRHLDFRISVQIVDNGADRWGVVTTVVRFHNLLGRAYFLPVKPIHRRMVPAIMKKAVAAWEKANPLGE</sequence>
<comment type="caution">
    <text evidence="1">The sequence shown here is derived from an EMBL/GenBank/DDBJ whole genome shotgun (WGS) entry which is preliminary data.</text>
</comment>
<evidence type="ECO:0000313" key="1">
    <source>
        <dbReference type="EMBL" id="MZP42637.1"/>
    </source>
</evidence>
<name>A0A845L7F2_HELGE</name>
<dbReference type="Pfam" id="PF11066">
    <property type="entry name" value="DUF2867"/>
    <property type="match status" value="1"/>
</dbReference>
<protein>
    <submittedName>
        <fullName evidence="1">DUF2867 domain-containing protein</fullName>
    </submittedName>
</protein>
<evidence type="ECO:0000313" key="2">
    <source>
        <dbReference type="Proteomes" id="UP000471031"/>
    </source>
</evidence>
<dbReference type="RefSeq" id="WP_161261195.1">
    <property type="nucleotide sequence ID" value="NZ_JAFBDC010000003.1"/>
</dbReference>
<dbReference type="Proteomes" id="UP000471031">
    <property type="component" value="Unassembled WGS sequence"/>
</dbReference>